<organism evidence="1 2">
    <name type="scientific">Ixodes persulcatus</name>
    <name type="common">Taiga tick</name>
    <dbReference type="NCBI Taxonomy" id="34615"/>
    <lineage>
        <taxon>Eukaryota</taxon>
        <taxon>Metazoa</taxon>
        <taxon>Ecdysozoa</taxon>
        <taxon>Arthropoda</taxon>
        <taxon>Chelicerata</taxon>
        <taxon>Arachnida</taxon>
        <taxon>Acari</taxon>
        <taxon>Parasitiformes</taxon>
        <taxon>Ixodida</taxon>
        <taxon>Ixodoidea</taxon>
        <taxon>Ixodidae</taxon>
        <taxon>Ixodinae</taxon>
        <taxon>Ixodes</taxon>
    </lineage>
</organism>
<dbReference type="EMBL" id="JABSTQ010003175">
    <property type="protein sequence ID" value="KAG0443592.1"/>
    <property type="molecule type" value="Genomic_DNA"/>
</dbReference>
<reference evidence="1 2" key="1">
    <citation type="journal article" date="2020" name="Cell">
        <title>Large-Scale Comparative Analyses of Tick Genomes Elucidate Their Genetic Diversity and Vector Capacities.</title>
        <authorList>
            <consortium name="Tick Genome and Microbiome Consortium (TIGMIC)"/>
            <person name="Jia N."/>
            <person name="Wang J."/>
            <person name="Shi W."/>
            <person name="Du L."/>
            <person name="Sun Y."/>
            <person name="Zhan W."/>
            <person name="Jiang J.F."/>
            <person name="Wang Q."/>
            <person name="Zhang B."/>
            <person name="Ji P."/>
            <person name="Bell-Sakyi L."/>
            <person name="Cui X.M."/>
            <person name="Yuan T.T."/>
            <person name="Jiang B.G."/>
            <person name="Yang W.F."/>
            <person name="Lam T.T."/>
            <person name="Chang Q.C."/>
            <person name="Ding S.J."/>
            <person name="Wang X.J."/>
            <person name="Zhu J.G."/>
            <person name="Ruan X.D."/>
            <person name="Zhao L."/>
            <person name="Wei J.T."/>
            <person name="Ye R.Z."/>
            <person name="Que T.C."/>
            <person name="Du C.H."/>
            <person name="Zhou Y.H."/>
            <person name="Cheng J.X."/>
            <person name="Dai P.F."/>
            <person name="Guo W.B."/>
            <person name="Han X.H."/>
            <person name="Huang E.J."/>
            <person name="Li L.F."/>
            <person name="Wei W."/>
            <person name="Gao Y.C."/>
            <person name="Liu J.Z."/>
            <person name="Shao H.Z."/>
            <person name="Wang X."/>
            <person name="Wang C.C."/>
            <person name="Yang T.C."/>
            <person name="Huo Q.B."/>
            <person name="Li W."/>
            <person name="Chen H.Y."/>
            <person name="Chen S.E."/>
            <person name="Zhou L.G."/>
            <person name="Ni X.B."/>
            <person name="Tian J.H."/>
            <person name="Sheng Y."/>
            <person name="Liu T."/>
            <person name="Pan Y.S."/>
            <person name="Xia L.Y."/>
            <person name="Li J."/>
            <person name="Zhao F."/>
            <person name="Cao W.C."/>
        </authorList>
    </citation>
    <scope>NUCLEOTIDE SEQUENCE [LARGE SCALE GENOMIC DNA]</scope>
    <source>
        <strain evidence="1">Iper-2018</strain>
    </source>
</reference>
<protein>
    <submittedName>
        <fullName evidence="1">Uncharacterized protein</fullName>
    </submittedName>
</protein>
<feature type="non-terminal residue" evidence="1">
    <location>
        <position position="1"/>
    </location>
</feature>
<proteinExistence type="predicted"/>
<gene>
    <name evidence="1" type="ORF">HPB47_014738</name>
</gene>
<evidence type="ECO:0000313" key="2">
    <source>
        <dbReference type="Proteomes" id="UP000805193"/>
    </source>
</evidence>
<comment type="caution">
    <text evidence="1">The sequence shown here is derived from an EMBL/GenBank/DDBJ whole genome shotgun (WGS) entry which is preliminary data.</text>
</comment>
<name>A0AC60QVC0_IXOPE</name>
<sequence>EGHKSYLEAASTTASGAVRIRETGLGAANDARVDVEGAQTSALVQKPALLIYPTKPKTNSEYSHVMEALRVAISPEELGLSDLQTRKVKGGALILLKGISSTIEDLELKAAVINQNHLNGTSEDLKVVRTFPNRDGTKTVVFEVEPELFRQIKTKRRLIVGWTSCSVEENFHVLFCRRCSRYGHTMTRCQECPRCIHCGKDHSGADCDGRSRRTCLACEENPQVHPTDTEHSSSDVDCPTYKWQSCQLNGRPVLVGLLHGMRSEAIAPAPWMQPTSLRSSMAHLLLPPRKTWETQLWVTLDPARRCRLRLGPVVERGTYRGVLTTRTVEKLSL</sequence>
<dbReference type="Proteomes" id="UP000805193">
    <property type="component" value="Unassembled WGS sequence"/>
</dbReference>
<accession>A0AC60QVC0</accession>
<evidence type="ECO:0000313" key="1">
    <source>
        <dbReference type="EMBL" id="KAG0443592.1"/>
    </source>
</evidence>
<keyword evidence="2" id="KW-1185">Reference proteome</keyword>